<gene>
    <name evidence="1" type="ORF">MILVUS5_LOCUS22611</name>
</gene>
<dbReference type="EMBL" id="CASHSV030000206">
    <property type="protein sequence ID" value="CAJ2655719.1"/>
    <property type="molecule type" value="Genomic_DNA"/>
</dbReference>
<organism evidence="1 2">
    <name type="scientific">Trifolium pratense</name>
    <name type="common">Red clover</name>
    <dbReference type="NCBI Taxonomy" id="57577"/>
    <lineage>
        <taxon>Eukaryota</taxon>
        <taxon>Viridiplantae</taxon>
        <taxon>Streptophyta</taxon>
        <taxon>Embryophyta</taxon>
        <taxon>Tracheophyta</taxon>
        <taxon>Spermatophyta</taxon>
        <taxon>Magnoliopsida</taxon>
        <taxon>eudicotyledons</taxon>
        <taxon>Gunneridae</taxon>
        <taxon>Pentapetalae</taxon>
        <taxon>rosids</taxon>
        <taxon>fabids</taxon>
        <taxon>Fabales</taxon>
        <taxon>Fabaceae</taxon>
        <taxon>Papilionoideae</taxon>
        <taxon>50 kb inversion clade</taxon>
        <taxon>NPAAA clade</taxon>
        <taxon>Hologalegina</taxon>
        <taxon>IRL clade</taxon>
        <taxon>Trifolieae</taxon>
        <taxon>Trifolium</taxon>
    </lineage>
</organism>
<keyword evidence="2" id="KW-1185">Reference proteome</keyword>
<protein>
    <submittedName>
        <fullName evidence="1">Uncharacterized protein</fullName>
    </submittedName>
</protein>
<sequence>MENNEFKDEQQEIYESFICCVCLDLLYKPIVLACGHVSCFWCVHKSMNDSSESHCPTCRHTYYHFPTICQLLHFLLRKTYPAAYKRRENQTLEEEEEEDCFSPQFICDRPENSPTSTTINQTSNSCSTESLESMEQSRSANHNGDEGIISVEGKKLPQNEHNQQPKILVADLTCPMCKQMLIHPVGLNCGHVYCETCITDLPHEVLICQVCQSPHPGGFPKVCLALDQFLEEQFPEEYTLRRDAIQPSQIKVQPETTSSCSLSKDNGEIIALGSNPELLVHEGAGCDFCGMYPIIGDRYKCVDCKEIIGFDLCGDCYKNRAKRPGRFNQKHTPDHKLELVLADDTDFSDLELVQDEDDTDSSDLIVIQYDTDSSTDEE</sequence>
<reference evidence="1" key="1">
    <citation type="submission" date="2023-10" db="EMBL/GenBank/DDBJ databases">
        <authorList>
            <person name="Rodriguez Cubillos JULIANA M."/>
            <person name="De Vega J."/>
        </authorList>
    </citation>
    <scope>NUCLEOTIDE SEQUENCE</scope>
</reference>
<name>A0ACB0KH95_TRIPR</name>
<evidence type="ECO:0000313" key="2">
    <source>
        <dbReference type="Proteomes" id="UP001177021"/>
    </source>
</evidence>
<dbReference type="Proteomes" id="UP001177021">
    <property type="component" value="Unassembled WGS sequence"/>
</dbReference>
<accession>A0ACB0KH95</accession>
<evidence type="ECO:0000313" key="1">
    <source>
        <dbReference type="EMBL" id="CAJ2655719.1"/>
    </source>
</evidence>
<proteinExistence type="predicted"/>
<comment type="caution">
    <text evidence="1">The sequence shown here is derived from an EMBL/GenBank/DDBJ whole genome shotgun (WGS) entry which is preliminary data.</text>
</comment>